<feature type="domain" description="FAD/NAD(P)-binding" evidence="5">
    <location>
        <begin position="5"/>
        <end position="316"/>
    </location>
</feature>
<evidence type="ECO:0000259" key="4">
    <source>
        <dbReference type="Pfam" id="PF02852"/>
    </source>
</evidence>
<comment type="similarity">
    <text evidence="1">Belongs to the class-I pyridine nucleotide-disulfide oxidoreductase family.</text>
</comment>
<name>A0A3B0YJS4_9ZZZZ</name>
<accession>A0A3B0YJS4</accession>
<evidence type="ECO:0000256" key="2">
    <source>
        <dbReference type="ARBA" id="ARBA00022630"/>
    </source>
</evidence>
<dbReference type="PRINTS" id="PR00411">
    <property type="entry name" value="PNDRDTASEI"/>
</dbReference>
<dbReference type="AlphaFoldDB" id="A0A3B0YJS4"/>
<dbReference type="InterPro" id="IPR036188">
    <property type="entry name" value="FAD/NAD-bd_sf"/>
</dbReference>
<evidence type="ECO:0000256" key="1">
    <source>
        <dbReference type="ARBA" id="ARBA00007532"/>
    </source>
</evidence>
<dbReference type="Pfam" id="PF02852">
    <property type="entry name" value="Pyr_redox_dim"/>
    <property type="match status" value="1"/>
</dbReference>
<dbReference type="PANTHER" id="PTHR43014">
    <property type="entry name" value="MERCURIC REDUCTASE"/>
    <property type="match status" value="1"/>
</dbReference>
<dbReference type="InterPro" id="IPR016156">
    <property type="entry name" value="FAD/NAD-linked_Rdtase_dimer_sf"/>
</dbReference>
<evidence type="ECO:0000313" key="6">
    <source>
        <dbReference type="EMBL" id="VAW69144.1"/>
    </source>
</evidence>
<sequence length="472" mass="51288">MREVEVAIIGAGSAGLYCMGQIKRFTSDFVLIDGGELGTTCARVGCMPSKVMIQVAEDFHRRKIFDREGIEGEEHLSINAEDTMEHIQDLRDTFVDQTLSHSIDLLEEGQFIESNAHFLDANTLQTEAGETILAKRIIIATGSRPIVPSAWSDFADKIITSDEVFEAEELPESIAVIGLGVIGLEIGQSLSRLGVKVTGVDQQTVISGLDDADVNKIAIETIAREFPLWLGHAAEITLLESGKLQVSAGDNSVEVDKVFASLGRAPNTDKLKFESTGLAISANGTPEFNPHTMQLGNSSIYIAGDCNGEKAILHEAGFEGRVAGYNIMQESPTSFKLKTPLAITFSDPNIVTVGAKLSELNENDIAIGEIRMAPVGRALIMGKNRGLIRIYAEKSSGKLLGAAMACTKGENLGHLICWSIEMGMSVQQLLRMPFYHPTIEEAFQAALYNLKSKLEIEQTHWPIEIEPVDGQK</sequence>
<dbReference type="GO" id="GO:0050660">
    <property type="term" value="F:flavin adenine dinucleotide binding"/>
    <property type="evidence" value="ECO:0007669"/>
    <property type="project" value="TreeGrafter"/>
</dbReference>
<organism evidence="6">
    <name type="scientific">hydrothermal vent metagenome</name>
    <dbReference type="NCBI Taxonomy" id="652676"/>
    <lineage>
        <taxon>unclassified sequences</taxon>
        <taxon>metagenomes</taxon>
        <taxon>ecological metagenomes</taxon>
    </lineage>
</organism>
<dbReference type="Gene3D" id="3.30.390.30">
    <property type="match status" value="1"/>
</dbReference>
<dbReference type="PIRSF" id="PIRSF000350">
    <property type="entry name" value="Mercury_reductase_MerA"/>
    <property type="match status" value="1"/>
</dbReference>
<dbReference type="Gene3D" id="3.50.50.60">
    <property type="entry name" value="FAD/NAD(P)-binding domain"/>
    <property type="match status" value="2"/>
</dbReference>
<dbReference type="EMBL" id="UOFI01000146">
    <property type="protein sequence ID" value="VAW69144.1"/>
    <property type="molecule type" value="Genomic_DNA"/>
</dbReference>
<proteinExistence type="inferred from homology"/>
<dbReference type="InterPro" id="IPR001100">
    <property type="entry name" value="Pyr_nuc-diS_OxRdtase"/>
</dbReference>
<dbReference type="Pfam" id="PF07992">
    <property type="entry name" value="Pyr_redox_2"/>
    <property type="match status" value="1"/>
</dbReference>
<dbReference type="PRINTS" id="PR00368">
    <property type="entry name" value="FADPNR"/>
</dbReference>
<dbReference type="InterPro" id="IPR004099">
    <property type="entry name" value="Pyr_nucl-diS_OxRdtase_dimer"/>
</dbReference>
<reference evidence="6" key="1">
    <citation type="submission" date="2018-06" db="EMBL/GenBank/DDBJ databases">
        <authorList>
            <person name="Zhirakovskaya E."/>
        </authorList>
    </citation>
    <scope>NUCLEOTIDE SEQUENCE</scope>
</reference>
<protein>
    <submittedName>
        <fullName evidence="6">Dihydrolipoamide dehydrogenase</fullName>
        <ecNumber evidence="6">1.8.1.4</ecNumber>
    </submittedName>
</protein>
<dbReference type="PANTHER" id="PTHR43014:SF4">
    <property type="entry name" value="PYRIDINE NUCLEOTIDE-DISULFIDE OXIDOREDUCTASE RCLA-RELATED"/>
    <property type="match status" value="1"/>
</dbReference>
<dbReference type="NCBIfam" id="NF004939">
    <property type="entry name" value="PRK06292.1-1"/>
    <property type="match status" value="1"/>
</dbReference>
<dbReference type="SUPFAM" id="SSF51905">
    <property type="entry name" value="FAD/NAD(P)-binding domain"/>
    <property type="match status" value="1"/>
</dbReference>
<gene>
    <name evidence="6" type="ORF">MNBD_GAMMA09-3234</name>
</gene>
<feature type="domain" description="Pyridine nucleotide-disulphide oxidoreductase dimerisation" evidence="4">
    <location>
        <begin position="343"/>
        <end position="446"/>
    </location>
</feature>
<keyword evidence="2" id="KW-0285">Flavoprotein</keyword>
<dbReference type="InterPro" id="IPR023753">
    <property type="entry name" value="FAD/NAD-binding_dom"/>
</dbReference>
<dbReference type="GO" id="GO:0003955">
    <property type="term" value="F:NAD(P)H dehydrogenase (quinone) activity"/>
    <property type="evidence" value="ECO:0007669"/>
    <property type="project" value="TreeGrafter"/>
</dbReference>
<keyword evidence="3" id="KW-0274">FAD</keyword>
<dbReference type="SUPFAM" id="SSF55424">
    <property type="entry name" value="FAD/NAD-linked reductases, dimerisation (C-terminal) domain"/>
    <property type="match status" value="1"/>
</dbReference>
<evidence type="ECO:0000259" key="5">
    <source>
        <dbReference type="Pfam" id="PF07992"/>
    </source>
</evidence>
<dbReference type="EC" id="1.8.1.4" evidence="6"/>
<dbReference type="GO" id="GO:0004148">
    <property type="term" value="F:dihydrolipoyl dehydrogenase (NADH) activity"/>
    <property type="evidence" value="ECO:0007669"/>
    <property type="project" value="UniProtKB-EC"/>
</dbReference>
<evidence type="ECO:0000256" key="3">
    <source>
        <dbReference type="ARBA" id="ARBA00022827"/>
    </source>
</evidence>
<keyword evidence="6" id="KW-0560">Oxidoreductase</keyword>